<dbReference type="RefSeq" id="XP_056541394.1">
    <property type="nucleotide sequence ID" value="XM_056688965.1"/>
</dbReference>
<reference evidence="2" key="1">
    <citation type="submission" date="2022-11" db="EMBL/GenBank/DDBJ databases">
        <authorList>
            <person name="Petersen C."/>
        </authorList>
    </citation>
    <scope>NUCLEOTIDE SEQUENCE</scope>
    <source>
        <strain evidence="2">IBT 26290</strain>
    </source>
</reference>
<gene>
    <name evidence="2" type="ORF">N7482_006840</name>
</gene>
<keyword evidence="3" id="KW-1185">Reference proteome</keyword>
<dbReference type="AlphaFoldDB" id="A0A9W9HXZ1"/>
<protein>
    <submittedName>
        <fullName evidence="2">Uncharacterized protein</fullName>
    </submittedName>
</protein>
<reference evidence="2" key="2">
    <citation type="journal article" date="2023" name="IMA Fungus">
        <title>Comparative genomic study of the Penicillium genus elucidates a diverse pangenome and 15 lateral gene transfer events.</title>
        <authorList>
            <person name="Petersen C."/>
            <person name="Sorensen T."/>
            <person name="Nielsen M.R."/>
            <person name="Sondergaard T.E."/>
            <person name="Sorensen J.L."/>
            <person name="Fitzpatrick D.A."/>
            <person name="Frisvad J.C."/>
            <person name="Nielsen K.L."/>
        </authorList>
    </citation>
    <scope>NUCLEOTIDE SEQUENCE</scope>
    <source>
        <strain evidence="2">IBT 26290</strain>
    </source>
</reference>
<dbReference type="EMBL" id="JAPQKN010000004">
    <property type="protein sequence ID" value="KAJ5159836.1"/>
    <property type="molecule type" value="Genomic_DNA"/>
</dbReference>
<name>A0A9W9HXZ1_9EURO</name>
<accession>A0A9W9HXZ1</accession>
<evidence type="ECO:0000256" key="1">
    <source>
        <dbReference type="SAM" id="MobiDB-lite"/>
    </source>
</evidence>
<sequence length="99" mass="11046">MPLFVTASEHQGGGVNAPGLEDHDSNWFPTDVMSLRAGRVETTKELLQKLQCSQEWSAQLARASAPRDSSSPLSLDETAQASRRLIQFNIIGWKYWLDT</sequence>
<evidence type="ECO:0000313" key="3">
    <source>
        <dbReference type="Proteomes" id="UP001149163"/>
    </source>
</evidence>
<feature type="region of interest" description="Disordered" evidence="1">
    <location>
        <begin position="1"/>
        <end position="23"/>
    </location>
</feature>
<comment type="caution">
    <text evidence="2">The sequence shown here is derived from an EMBL/GenBank/DDBJ whole genome shotgun (WGS) entry which is preliminary data.</text>
</comment>
<dbReference type="GeneID" id="81428141"/>
<proteinExistence type="predicted"/>
<evidence type="ECO:0000313" key="2">
    <source>
        <dbReference type="EMBL" id="KAJ5159836.1"/>
    </source>
</evidence>
<organism evidence="2 3">
    <name type="scientific">Penicillium canariense</name>
    <dbReference type="NCBI Taxonomy" id="189055"/>
    <lineage>
        <taxon>Eukaryota</taxon>
        <taxon>Fungi</taxon>
        <taxon>Dikarya</taxon>
        <taxon>Ascomycota</taxon>
        <taxon>Pezizomycotina</taxon>
        <taxon>Eurotiomycetes</taxon>
        <taxon>Eurotiomycetidae</taxon>
        <taxon>Eurotiales</taxon>
        <taxon>Aspergillaceae</taxon>
        <taxon>Penicillium</taxon>
    </lineage>
</organism>
<dbReference type="Proteomes" id="UP001149163">
    <property type="component" value="Unassembled WGS sequence"/>
</dbReference>